<keyword evidence="3" id="KW-1185">Reference proteome</keyword>
<protein>
    <recommendedName>
        <fullName evidence="1">PilZ domain-containing protein</fullName>
    </recommendedName>
</protein>
<feature type="domain" description="PilZ" evidence="1">
    <location>
        <begin position="3"/>
        <end position="99"/>
    </location>
</feature>
<evidence type="ECO:0000313" key="3">
    <source>
        <dbReference type="Proteomes" id="UP000029443"/>
    </source>
</evidence>
<accession>A0ABR4WEY6</accession>
<gene>
    <name evidence="2" type="ORF">T9A_01478</name>
</gene>
<dbReference type="InterPro" id="IPR009875">
    <property type="entry name" value="PilZ_domain"/>
</dbReference>
<evidence type="ECO:0000313" key="2">
    <source>
        <dbReference type="EMBL" id="KGD61529.1"/>
    </source>
</evidence>
<comment type="caution">
    <text evidence="2">The sequence shown here is derived from an EMBL/GenBank/DDBJ whole genome shotgun (WGS) entry which is preliminary data.</text>
</comment>
<reference evidence="2 3" key="1">
    <citation type="submission" date="2012-09" db="EMBL/GenBank/DDBJ databases">
        <title>Genome Sequence of alkane-degrading Bacterium Alcanivorax jadensis T9.</title>
        <authorList>
            <person name="Lai Q."/>
            <person name="Shao Z."/>
        </authorList>
    </citation>
    <scope>NUCLEOTIDE SEQUENCE [LARGE SCALE GENOMIC DNA]</scope>
    <source>
        <strain evidence="2 3">T9</strain>
    </source>
</reference>
<name>A0ABR4WEY6_9GAMM</name>
<evidence type="ECO:0000259" key="1">
    <source>
        <dbReference type="Pfam" id="PF07238"/>
    </source>
</evidence>
<dbReference type="Pfam" id="PF07238">
    <property type="entry name" value="PilZ"/>
    <property type="match status" value="1"/>
</dbReference>
<sequence>MDNRRFPRTSREENLALTLLPSQSGSLDPADRLYLTTHDVSLAGISIELPAPIKPNTDVELWVALLEEHGTYHLYGTVAWCAAPEGQLLAGIALDLERADGRLWAAHFDDDGFFSD</sequence>
<dbReference type="Gene3D" id="2.40.10.220">
    <property type="entry name" value="predicted glycosyltransferase like domains"/>
    <property type="match status" value="1"/>
</dbReference>
<dbReference type="Proteomes" id="UP000029443">
    <property type="component" value="Unassembled WGS sequence"/>
</dbReference>
<dbReference type="SUPFAM" id="SSF141371">
    <property type="entry name" value="PilZ domain-like"/>
    <property type="match status" value="1"/>
</dbReference>
<dbReference type="EMBL" id="ARXU01000004">
    <property type="protein sequence ID" value="KGD61529.1"/>
    <property type="molecule type" value="Genomic_DNA"/>
</dbReference>
<proteinExistence type="predicted"/>
<organism evidence="2 3">
    <name type="scientific">Alcanivorax jadensis T9</name>
    <dbReference type="NCBI Taxonomy" id="1177181"/>
    <lineage>
        <taxon>Bacteria</taxon>
        <taxon>Pseudomonadati</taxon>
        <taxon>Pseudomonadota</taxon>
        <taxon>Gammaproteobacteria</taxon>
        <taxon>Oceanospirillales</taxon>
        <taxon>Alcanivoracaceae</taxon>
        <taxon>Alcanivorax</taxon>
    </lineage>
</organism>